<dbReference type="KEGG" id="tfl:RPIT_13850"/>
<dbReference type="AlphaFoldDB" id="A0A1Q2CI72"/>
<protein>
    <submittedName>
        <fullName evidence="1">Uncharacterized protein</fullName>
    </submittedName>
</protein>
<dbReference type="Proteomes" id="UP000188324">
    <property type="component" value="Chromosome"/>
</dbReference>
<name>A0A1Q2CI72_9ACTN</name>
<proteinExistence type="predicted"/>
<evidence type="ECO:0000313" key="2">
    <source>
        <dbReference type="Proteomes" id="UP000188324"/>
    </source>
</evidence>
<keyword evidence="2" id="KW-1185">Reference proteome</keyword>
<gene>
    <name evidence="1" type="ORF">RPIT_13850</name>
</gene>
<dbReference type="OrthoDB" id="1649543at2"/>
<evidence type="ECO:0000313" key="1">
    <source>
        <dbReference type="EMBL" id="AQP45755.1"/>
    </source>
</evidence>
<sequence>MTPYWVTLALLAYLLVLTYQLDPAVDTKLANGLSFSTSTRICLTAAAAVLVCVAGLRWGIGTDYFGYYKGYSQSGAEFITALQAFDEPGIKGLAWATSQISDDAAVFMFAASSLTLIPILWTTVKHTNAVGMSLLLIVFVGTWHGSFNGVRQFLACAVIFAGHRFIVDRRLIPYALVVVVASSIHISALAMAVLYLVPTKQLSRRMVVLLAALALGALYSSDFMISLFERADEGFEVTEYVTHSINPLRVAVAVAPVLLYWSPGVRTRADGQWFYRNMAVVHAAVVLAASWSAYLTRFSIYTTAFLPLVLPRLIDFPNRRLTALTRAAVTLLFAVYWYTEVSGSSALNDFRFIWERQGAVQ</sequence>
<dbReference type="Pfam" id="PF14897">
    <property type="entry name" value="EpsG"/>
    <property type="match status" value="1"/>
</dbReference>
<dbReference type="InterPro" id="IPR049458">
    <property type="entry name" value="EpsG-like"/>
</dbReference>
<dbReference type="RefSeq" id="WP_077343963.1">
    <property type="nucleotide sequence ID" value="NZ_CP019605.1"/>
</dbReference>
<dbReference type="STRING" id="1610493.RPIT_13850"/>
<organism evidence="1 2">
    <name type="scientific">Tessaracoccus flavus</name>
    <dbReference type="NCBI Taxonomy" id="1610493"/>
    <lineage>
        <taxon>Bacteria</taxon>
        <taxon>Bacillati</taxon>
        <taxon>Actinomycetota</taxon>
        <taxon>Actinomycetes</taxon>
        <taxon>Propionibacteriales</taxon>
        <taxon>Propionibacteriaceae</taxon>
        <taxon>Tessaracoccus</taxon>
    </lineage>
</organism>
<dbReference type="EMBL" id="CP019605">
    <property type="protein sequence ID" value="AQP45755.1"/>
    <property type="molecule type" value="Genomic_DNA"/>
</dbReference>
<accession>A0A1Q2CI72</accession>
<reference evidence="1 2" key="1">
    <citation type="journal article" date="2016" name="Int. J. Syst. Evol. Microbiol.">
        <title>Tessaracoccus flavus sp. nov., isolated from the drainage system of a lindane-producing factory.</title>
        <authorList>
            <person name="Kumari R."/>
            <person name="Singh P."/>
            <person name="Schumann P."/>
            <person name="Lal R."/>
        </authorList>
    </citation>
    <scope>NUCLEOTIDE SEQUENCE [LARGE SCALE GENOMIC DNA]</scope>
    <source>
        <strain evidence="1 2">RP1T</strain>
    </source>
</reference>